<dbReference type="PANTHER" id="PTHR42655:SF1">
    <property type="entry name" value="GLYCOGEN PHOSPHORYLASE"/>
    <property type="match status" value="1"/>
</dbReference>
<evidence type="ECO:0000313" key="13">
    <source>
        <dbReference type="Proteomes" id="UP000658754"/>
    </source>
</evidence>
<evidence type="ECO:0000256" key="2">
    <source>
        <dbReference type="ARBA" id="ARBA00001933"/>
    </source>
</evidence>
<dbReference type="PANTHER" id="PTHR42655">
    <property type="entry name" value="GLYCOGEN PHOSPHORYLASE"/>
    <property type="match status" value="1"/>
</dbReference>
<keyword evidence="9" id="KW-0119">Carbohydrate metabolism</keyword>
<evidence type="ECO:0000259" key="11">
    <source>
        <dbReference type="Pfam" id="PF11897"/>
    </source>
</evidence>
<dbReference type="PIRSF" id="PIRSF000460">
    <property type="entry name" value="Pprylas_GlgP"/>
    <property type="match status" value="1"/>
</dbReference>
<feature type="domain" description="DUF3417" evidence="11">
    <location>
        <begin position="54"/>
        <end position="161"/>
    </location>
</feature>
<evidence type="ECO:0000256" key="8">
    <source>
        <dbReference type="ARBA" id="ARBA00022898"/>
    </source>
</evidence>
<comment type="catalytic activity">
    <reaction evidence="1">
        <text>[(1-&gt;4)-alpha-D-glucosyl](n) + phosphate = [(1-&gt;4)-alpha-D-glucosyl](n-1) + alpha-D-glucose 1-phosphate</text>
        <dbReference type="Rhea" id="RHEA:41732"/>
        <dbReference type="Rhea" id="RHEA-COMP:9584"/>
        <dbReference type="Rhea" id="RHEA-COMP:9586"/>
        <dbReference type="ChEBI" id="CHEBI:15444"/>
        <dbReference type="ChEBI" id="CHEBI:43474"/>
        <dbReference type="ChEBI" id="CHEBI:58601"/>
        <dbReference type="EC" id="2.4.1.1"/>
    </reaction>
</comment>
<comment type="function">
    <text evidence="10">Phosphorylase is an important allosteric enzyme in carbohydrate metabolism. Enzymes from different sources differ in their regulatory mechanisms and in their natural substrates. However, all known phosphorylases share catalytic and structural properties.</text>
</comment>
<evidence type="ECO:0000256" key="9">
    <source>
        <dbReference type="ARBA" id="ARBA00023277"/>
    </source>
</evidence>
<dbReference type="InterPro" id="IPR000811">
    <property type="entry name" value="Glyco_trans_35"/>
</dbReference>
<reference evidence="13" key="1">
    <citation type="journal article" date="2019" name="Int. J. Syst. Evol. Microbiol.">
        <title>The Global Catalogue of Microorganisms (GCM) 10K type strain sequencing project: providing services to taxonomists for standard genome sequencing and annotation.</title>
        <authorList>
            <consortium name="The Broad Institute Genomics Platform"/>
            <consortium name="The Broad Institute Genome Sequencing Center for Infectious Disease"/>
            <person name="Wu L."/>
            <person name="Ma J."/>
        </authorList>
    </citation>
    <scope>NUCLEOTIDE SEQUENCE [LARGE SCALE GENOMIC DNA]</scope>
    <source>
        <strain evidence="13">CGMCC 1.3601</strain>
    </source>
</reference>
<name>A0ABQ2CN06_9MICC</name>
<gene>
    <name evidence="12" type="ORF">GCM10007175_37240</name>
</gene>
<dbReference type="InterPro" id="IPR024517">
    <property type="entry name" value="Glycogen_phosphorylase_DUF3417"/>
</dbReference>
<evidence type="ECO:0000256" key="10">
    <source>
        <dbReference type="ARBA" id="ARBA00025174"/>
    </source>
</evidence>
<sequence>MLRLRTKFGASVVISSAPSVIYPKETRSWFRPRMLSVSVTQVKAIRRFTVRTVLPEPIRPLARLASNLRWSWHRPTRELFEGLNPRLWKESGQDPVGFLGMVSREEFQQLAADRAVVERVRAAEQDLDRYLEEPRWYQGLGPDAPASIAYFSPEFGITEVLPQYSGGLGILAGDHLKAASDLGVPLIGVGLLYQAGYFKQSLSRDAWQQETYPVLDPDGLPLTLLREPSADGIGRPLQIALPLPNGRRLLAHIWRADVGRVPLLLLDSNVPGNDDAARSITDRLYGGGGDHRLQQELLLGMGGVKALRAFQQLTGTAAPEVFHTNEGHAGFLGIERIQELMAGEQALTFDEALAAGRASTVFTTHTPVPAGIDRFEIAQIHHFFQAGLAPDVPVDRILELGRENYAEGNPSVFNMAVMGLRLAQRANGVAKLHGEVSRGMFSALWPGFDHSEVPITSVTNGVHVPTWVDSRISKLARDQFGSEAEANGRWDLAYNVSDADVWALRREMRSALVDDVRLRLRAAWKKRGAADAELGWTDKVLDPDILTIGFARRVPTYKRLTLMLREPERLKALLLHKEHPIQLVIAGKSHPADDAGKKMIQDLVRFTDDPAVRHRIAFLPNYDIAMARTLFPGCDVWLNNPLRPLEACGTSGMKAALNGSLNLSVLDGWWDEMYDGENGWAIPTANNGASPEERDDIEAAALYELLETQVAPRFYGSTVSAGAGAAGPSTSEAEKVPTHWVSMIKHTLSHLGPAVSAERMLRDYVNILYRPAAEAGRSASANSYSQARTLAAWTAKVRLAWPLVHVEHVDSVGVSEDPQIGDILQVNAYVALHNLTPEDVSVEVAYGRAEESDSLTDITVMELKMQEDLGSGRHLFSGSLVIDRSGPFGYTVRVLPRHDALASKAELGLIVNA</sequence>
<evidence type="ECO:0000256" key="6">
    <source>
        <dbReference type="ARBA" id="ARBA00022676"/>
    </source>
</evidence>
<comment type="similarity">
    <text evidence="3">Belongs to the glycogen phosphorylase family.</text>
</comment>
<evidence type="ECO:0000256" key="7">
    <source>
        <dbReference type="ARBA" id="ARBA00022679"/>
    </source>
</evidence>
<proteinExistence type="inferred from homology"/>
<dbReference type="InterPro" id="IPR035090">
    <property type="entry name" value="Pyridoxal_P_attach_site"/>
</dbReference>
<dbReference type="Gene3D" id="3.40.50.2000">
    <property type="entry name" value="Glycogen Phosphorylase B"/>
    <property type="match status" value="3"/>
</dbReference>
<dbReference type="SUPFAM" id="SSF53756">
    <property type="entry name" value="UDP-Glycosyltransferase/glycogen phosphorylase"/>
    <property type="match status" value="1"/>
</dbReference>
<dbReference type="InterPro" id="IPR052182">
    <property type="entry name" value="Glycogen/Maltodextrin_Phosph"/>
</dbReference>
<keyword evidence="5" id="KW-0021">Allosteric enzyme</keyword>
<evidence type="ECO:0000256" key="1">
    <source>
        <dbReference type="ARBA" id="ARBA00001275"/>
    </source>
</evidence>
<dbReference type="EC" id="2.4.1.1" evidence="4"/>
<dbReference type="PROSITE" id="PS00102">
    <property type="entry name" value="PHOSPHORYLASE"/>
    <property type="match status" value="1"/>
</dbReference>
<evidence type="ECO:0000313" key="12">
    <source>
        <dbReference type="EMBL" id="GGI96093.1"/>
    </source>
</evidence>
<dbReference type="EMBL" id="BMKV01000010">
    <property type="protein sequence ID" value="GGI96093.1"/>
    <property type="molecule type" value="Genomic_DNA"/>
</dbReference>
<keyword evidence="8" id="KW-0663">Pyridoxal phosphate</keyword>
<comment type="cofactor">
    <cofactor evidence="2">
        <name>pyridoxal 5'-phosphate</name>
        <dbReference type="ChEBI" id="CHEBI:597326"/>
    </cofactor>
</comment>
<keyword evidence="13" id="KW-1185">Reference proteome</keyword>
<keyword evidence="7" id="KW-0808">Transferase</keyword>
<evidence type="ECO:0000256" key="5">
    <source>
        <dbReference type="ARBA" id="ARBA00022533"/>
    </source>
</evidence>
<organism evidence="12 13">
    <name type="scientific">Pseudarthrobacter scleromae</name>
    <dbReference type="NCBI Taxonomy" id="158897"/>
    <lineage>
        <taxon>Bacteria</taxon>
        <taxon>Bacillati</taxon>
        <taxon>Actinomycetota</taxon>
        <taxon>Actinomycetes</taxon>
        <taxon>Micrococcales</taxon>
        <taxon>Micrococcaceae</taxon>
        <taxon>Pseudarthrobacter</taxon>
    </lineage>
</organism>
<dbReference type="InterPro" id="IPR011834">
    <property type="entry name" value="Agluc_phsphrylas"/>
</dbReference>
<comment type="caution">
    <text evidence="12">The sequence shown here is derived from an EMBL/GenBank/DDBJ whole genome shotgun (WGS) entry which is preliminary data.</text>
</comment>
<accession>A0ABQ2CN06</accession>
<evidence type="ECO:0000256" key="4">
    <source>
        <dbReference type="ARBA" id="ARBA00012591"/>
    </source>
</evidence>
<keyword evidence="6" id="KW-0328">Glycosyltransferase</keyword>
<evidence type="ECO:0000256" key="3">
    <source>
        <dbReference type="ARBA" id="ARBA00006047"/>
    </source>
</evidence>
<dbReference type="Proteomes" id="UP000658754">
    <property type="component" value="Unassembled WGS sequence"/>
</dbReference>
<dbReference type="Pfam" id="PF11897">
    <property type="entry name" value="DUF3417"/>
    <property type="match status" value="1"/>
</dbReference>
<dbReference type="Pfam" id="PF00343">
    <property type="entry name" value="Phosphorylase"/>
    <property type="match status" value="1"/>
</dbReference>
<protein>
    <recommendedName>
        <fullName evidence="4">glycogen phosphorylase</fullName>
        <ecNumber evidence="4">2.4.1.1</ecNumber>
    </recommendedName>
</protein>
<dbReference type="NCBIfam" id="TIGR02094">
    <property type="entry name" value="more_P_ylases"/>
    <property type="match status" value="1"/>
</dbReference>